<keyword evidence="4" id="KW-0697">Rotamase</keyword>
<dbReference type="Pfam" id="PF13624">
    <property type="entry name" value="SurA_N_3"/>
    <property type="match status" value="1"/>
</dbReference>
<dbReference type="RefSeq" id="WP_144449320.1">
    <property type="nucleotide sequence ID" value="NZ_VLKZ01000002.1"/>
</dbReference>
<dbReference type="EC" id="5.2.1.8" evidence="2"/>
<dbReference type="OrthoDB" id="2972868at2"/>
<evidence type="ECO:0000313" key="9">
    <source>
        <dbReference type="Proteomes" id="UP000315711"/>
    </source>
</evidence>
<dbReference type="PANTHER" id="PTHR47245:SF1">
    <property type="entry name" value="FOLDASE PROTEIN PRSA"/>
    <property type="match status" value="1"/>
</dbReference>
<evidence type="ECO:0000313" key="8">
    <source>
        <dbReference type="EMBL" id="TWI59249.1"/>
    </source>
</evidence>
<dbReference type="GO" id="GO:0003755">
    <property type="term" value="F:peptidyl-prolyl cis-trans isomerase activity"/>
    <property type="evidence" value="ECO:0007669"/>
    <property type="project" value="UniProtKB-KW"/>
</dbReference>
<comment type="caution">
    <text evidence="8">The sequence shown here is derived from an EMBL/GenBank/DDBJ whole genome shotgun (WGS) entry which is preliminary data.</text>
</comment>
<feature type="compositionally biased region" description="Acidic residues" evidence="6">
    <location>
        <begin position="24"/>
        <end position="47"/>
    </location>
</feature>
<dbReference type="InterPro" id="IPR050245">
    <property type="entry name" value="PrsA_foldase"/>
</dbReference>
<name>A0A562QR67_9BACI</name>
<evidence type="ECO:0000256" key="4">
    <source>
        <dbReference type="ARBA" id="ARBA00023110"/>
    </source>
</evidence>
<comment type="catalytic activity">
    <reaction evidence="1">
        <text>[protein]-peptidylproline (omega=180) = [protein]-peptidylproline (omega=0)</text>
        <dbReference type="Rhea" id="RHEA:16237"/>
        <dbReference type="Rhea" id="RHEA-COMP:10747"/>
        <dbReference type="Rhea" id="RHEA-COMP:10748"/>
        <dbReference type="ChEBI" id="CHEBI:83833"/>
        <dbReference type="ChEBI" id="CHEBI:83834"/>
        <dbReference type="EC" id="5.2.1.8"/>
    </reaction>
</comment>
<feature type="signal peptide" evidence="7">
    <location>
        <begin position="1"/>
        <end position="24"/>
    </location>
</feature>
<evidence type="ECO:0000256" key="5">
    <source>
        <dbReference type="ARBA" id="ARBA00023235"/>
    </source>
</evidence>
<protein>
    <recommendedName>
        <fullName evidence="2">peptidylprolyl isomerase</fullName>
        <ecNumber evidence="2">5.2.1.8</ecNumber>
    </recommendedName>
</protein>
<gene>
    <name evidence="8" type="ORF">IQ10_00964</name>
</gene>
<evidence type="ECO:0000256" key="6">
    <source>
        <dbReference type="SAM" id="MobiDB-lite"/>
    </source>
</evidence>
<dbReference type="EMBL" id="VLKZ01000002">
    <property type="protein sequence ID" value="TWI59249.1"/>
    <property type="molecule type" value="Genomic_DNA"/>
</dbReference>
<keyword evidence="3 7" id="KW-0732">Signal</keyword>
<dbReference type="Proteomes" id="UP000315711">
    <property type="component" value="Unassembled WGS sequence"/>
</dbReference>
<accession>A0A562QR67</accession>
<sequence length="257" mass="28846">MKKLTMMIGVGVLALGLAACGNEADQEDPNQETPTEEQAPEGEETDQTPETAIDMESIPEVIATVNGEDIQKENYVALLEQQTFMLQAQGMDLQSEEAANYINMIQDQVLQQLVNERVIIQAATDEGIEATEEEIDAELSTFVNAQFESEEQFNEAIEQEGVTIEEIRNNIAEYIKTEKYVEQNTTTEEISEDELQAAYDELVAMSEGSEESAESDIPTFEEYRGELEAQLQNDQHQQQLAELVESLREESEITIHI</sequence>
<dbReference type="PANTHER" id="PTHR47245">
    <property type="entry name" value="PEPTIDYLPROLYL ISOMERASE"/>
    <property type="match status" value="1"/>
</dbReference>
<evidence type="ECO:0000256" key="3">
    <source>
        <dbReference type="ARBA" id="ARBA00022729"/>
    </source>
</evidence>
<keyword evidence="5" id="KW-0413">Isomerase</keyword>
<dbReference type="Gene3D" id="1.10.4030.10">
    <property type="entry name" value="Porin chaperone SurA, peptide-binding domain"/>
    <property type="match status" value="1"/>
</dbReference>
<organism evidence="8 9">
    <name type="scientific">Halalkalibacter nanhaiisediminis</name>
    <dbReference type="NCBI Taxonomy" id="688079"/>
    <lineage>
        <taxon>Bacteria</taxon>
        <taxon>Bacillati</taxon>
        <taxon>Bacillota</taxon>
        <taxon>Bacilli</taxon>
        <taxon>Bacillales</taxon>
        <taxon>Bacillaceae</taxon>
        <taxon>Halalkalibacter</taxon>
    </lineage>
</organism>
<evidence type="ECO:0000256" key="7">
    <source>
        <dbReference type="SAM" id="SignalP"/>
    </source>
</evidence>
<dbReference type="SUPFAM" id="SSF109998">
    <property type="entry name" value="Triger factor/SurA peptide-binding domain-like"/>
    <property type="match status" value="1"/>
</dbReference>
<dbReference type="InterPro" id="IPR027304">
    <property type="entry name" value="Trigger_fact/SurA_dom_sf"/>
</dbReference>
<feature type="chain" id="PRO_5022095576" description="peptidylprolyl isomerase" evidence="7">
    <location>
        <begin position="25"/>
        <end position="257"/>
    </location>
</feature>
<feature type="region of interest" description="Disordered" evidence="6">
    <location>
        <begin position="22"/>
        <end position="55"/>
    </location>
</feature>
<proteinExistence type="predicted"/>
<reference evidence="8 9" key="1">
    <citation type="journal article" date="2015" name="Stand. Genomic Sci.">
        <title>Genomic Encyclopedia of Bacterial and Archaeal Type Strains, Phase III: the genomes of soil and plant-associated and newly described type strains.</title>
        <authorList>
            <person name="Whitman W.B."/>
            <person name="Woyke T."/>
            <person name="Klenk H.P."/>
            <person name="Zhou Y."/>
            <person name="Lilburn T.G."/>
            <person name="Beck B.J."/>
            <person name="De Vos P."/>
            <person name="Vandamme P."/>
            <person name="Eisen J.A."/>
            <person name="Garrity G."/>
            <person name="Hugenholtz P."/>
            <person name="Kyrpides N.C."/>
        </authorList>
    </citation>
    <scope>NUCLEOTIDE SEQUENCE [LARGE SCALE GENOMIC DNA]</scope>
    <source>
        <strain evidence="8 9">CGMCC 1.10116</strain>
    </source>
</reference>
<evidence type="ECO:0000256" key="2">
    <source>
        <dbReference type="ARBA" id="ARBA00013194"/>
    </source>
</evidence>
<keyword evidence="9" id="KW-1185">Reference proteome</keyword>
<dbReference type="PROSITE" id="PS51257">
    <property type="entry name" value="PROKAR_LIPOPROTEIN"/>
    <property type="match status" value="1"/>
</dbReference>
<dbReference type="AlphaFoldDB" id="A0A562QR67"/>
<evidence type="ECO:0000256" key="1">
    <source>
        <dbReference type="ARBA" id="ARBA00000971"/>
    </source>
</evidence>